<dbReference type="AlphaFoldDB" id="A0A081C8L5"/>
<gene>
    <name evidence="1" type="ORF">U27_00818</name>
</gene>
<dbReference type="HOGENOM" id="CLU_2614817_0_0_0"/>
<proteinExistence type="predicted"/>
<protein>
    <submittedName>
        <fullName evidence="1">Uncharacterized protein</fullName>
    </submittedName>
</protein>
<evidence type="ECO:0000313" key="1">
    <source>
        <dbReference type="EMBL" id="GAK60920.1"/>
    </source>
</evidence>
<dbReference type="Proteomes" id="UP000030661">
    <property type="component" value="Unassembled WGS sequence"/>
</dbReference>
<organism evidence="1">
    <name type="scientific">Vecturithrix granuli</name>
    <dbReference type="NCBI Taxonomy" id="1499967"/>
    <lineage>
        <taxon>Bacteria</taxon>
        <taxon>Candidatus Moduliflexota</taxon>
        <taxon>Candidatus Vecturitrichia</taxon>
        <taxon>Candidatus Vecturitrichales</taxon>
        <taxon>Candidatus Vecturitrichaceae</taxon>
        <taxon>Candidatus Vecturithrix</taxon>
    </lineage>
</organism>
<sequence>MFTYLAWCVIVLLILGIVGLPAVSPATEELSPLAQNAKVIVEEVKFIQEHDEFWLEYDRINPYTKKVEMKEPLFKKLS</sequence>
<dbReference type="EMBL" id="DF820475">
    <property type="protein sequence ID" value="GAK60920.1"/>
    <property type="molecule type" value="Genomic_DNA"/>
</dbReference>
<evidence type="ECO:0000313" key="2">
    <source>
        <dbReference type="Proteomes" id="UP000030661"/>
    </source>
</evidence>
<accession>A0A081C8L5</accession>
<reference evidence="1" key="1">
    <citation type="journal article" date="2015" name="PeerJ">
        <title>First genomic representation of candidate bacterial phylum KSB3 points to enhanced environmental sensing as a trigger of wastewater bulking.</title>
        <authorList>
            <person name="Sekiguchi Y."/>
            <person name="Ohashi A."/>
            <person name="Parks D.H."/>
            <person name="Yamauchi T."/>
            <person name="Tyson G.W."/>
            <person name="Hugenholtz P."/>
        </authorList>
    </citation>
    <scope>NUCLEOTIDE SEQUENCE [LARGE SCALE GENOMIC DNA]</scope>
</reference>
<name>A0A081C8L5_VECG1</name>
<keyword evidence="2" id="KW-1185">Reference proteome</keyword>